<keyword evidence="2" id="KW-1185">Reference proteome</keyword>
<dbReference type="Proteomes" id="UP001162480">
    <property type="component" value="Chromosome 21"/>
</dbReference>
<dbReference type="EMBL" id="OX597834">
    <property type="protein sequence ID" value="CAI9738177.1"/>
    <property type="molecule type" value="Genomic_DNA"/>
</dbReference>
<organism evidence="1 2">
    <name type="scientific">Octopus vulgaris</name>
    <name type="common">Common octopus</name>
    <dbReference type="NCBI Taxonomy" id="6645"/>
    <lineage>
        <taxon>Eukaryota</taxon>
        <taxon>Metazoa</taxon>
        <taxon>Spiralia</taxon>
        <taxon>Lophotrochozoa</taxon>
        <taxon>Mollusca</taxon>
        <taxon>Cephalopoda</taxon>
        <taxon>Coleoidea</taxon>
        <taxon>Octopodiformes</taxon>
        <taxon>Octopoda</taxon>
        <taxon>Incirrata</taxon>
        <taxon>Octopodidae</taxon>
        <taxon>Octopus</taxon>
    </lineage>
</organism>
<gene>
    <name evidence="1" type="ORF">OCTVUL_1B015605</name>
</gene>
<reference evidence="1" key="1">
    <citation type="submission" date="2023-08" db="EMBL/GenBank/DDBJ databases">
        <authorList>
            <person name="Alioto T."/>
            <person name="Alioto T."/>
            <person name="Gomez Garrido J."/>
        </authorList>
    </citation>
    <scope>NUCLEOTIDE SEQUENCE</scope>
</reference>
<evidence type="ECO:0000313" key="2">
    <source>
        <dbReference type="Proteomes" id="UP001162480"/>
    </source>
</evidence>
<protein>
    <submittedName>
        <fullName evidence="1">Uncharacterized protein</fullName>
    </submittedName>
</protein>
<dbReference type="AlphaFoldDB" id="A0AA36BQS2"/>
<evidence type="ECO:0000313" key="1">
    <source>
        <dbReference type="EMBL" id="CAI9738177.1"/>
    </source>
</evidence>
<sequence>MLILLTFNVGYPAVKRRQWFGGGDRLGNGICSDDGNCGVGVGVGVGVGEGKDNITSHLLYDVDSHT</sequence>
<proteinExistence type="predicted"/>
<name>A0AA36BQS2_OCTVU</name>
<accession>A0AA36BQS2</accession>